<gene>
    <name evidence="1" type="ORF">CGI_10013021</name>
</gene>
<organism evidence="1">
    <name type="scientific">Magallana gigas</name>
    <name type="common">Pacific oyster</name>
    <name type="synonym">Crassostrea gigas</name>
    <dbReference type="NCBI Taxonomy" id="29159"/>
    <lineage>
        <taxon>Eukaryota</taxon>
        <taxon>Metazoa</taxon>
        <taxon>Spiralia</taxon>
        <taxon>Lophotrochozoa</taxon>
        <taxon>Mollusca</taxon>
        <taxon>Bivalvia</taxon>
        <taxon>Autobranchia</taxon>
        <taxon>Pteriomorphia</taxon>
        <taxon>Ostreida</taxon>
        <taxon>Ostreoidea</taxon>
        <taxon>Ostreidae</taxon>
        <taxon>Magallana</taxon>
    </lineage>
</organism>
<accession>K1R3Y0</accession>
<dbReference type="HOGENOM" id="CLU_2308732_0_0_1"/>
<dbReference type="InParanoid" id="K1R3Y0"/>
<evidence type="ECO:0000313" key="1">
    <source>
        <dbReference type="EMBL" id="EKC38189.1"/>
    </source>
</evidence>
<dbReference type="EMBL" id="JH818919">
    <property type="protein sequence ID" value="EKC38189.1"/>
    <property type="molecule type" value="Genomic_DNA"/>
</dbReference>
<reference evidence="1" key="1">
    <citation type="journal article" date="2012" name="Nature">
        <title>The oyster genome reveals stress adaptation and complexity of shell formation.</title>
        <authorList>
            <person name="Zhang G."/>
            <person name="Fang X."/>
            <person name="Guo X."/>
            <person name="Li L."/>
            <person name="Luo R."/>
            <person name="Xu F."/>
            <person name="Yang P."/>
            <person name="Zhang L."/>
            <person name="Wang X."/>
            <person name="Qi H."/>
            <person name="Xiong Z."/>
            <person name="Que H."/>
            <person name="Xie Y."/>
            <person name="Holland P.W."/>
            <person name="Paps J."/>
            <person name="Zhu Y."/>
            <person name="Wu F."/>
            <person name="Chen Y."/>
            <person name="Wang J."/>
            <person name="Peng C."/>
            <person name="Meng J."/>
            <person name="Yang L."/>
            <person name="Liu J."/>
            <person name="Wen B."/>
            <person name="Zhang N."/>
            <person name="Huang Z."/>
            <person name="Zhu Q."/>
            <person name="Feng Y."/>
            <person name="Mount A."/>
            <person name="Hedgecock D."/>
            <person name="Xu Z."/>
            <person name="Liu Y."/>
            <person name="Domazet-Loso T."/>
            <person name="Du Y."/>
            <person name="Sun X."/>
            <person name="Zhang S."/>
            <person name="Liu B."/>
            <person name="Cheng P."/>
            <person name="Jiang X."/>
            <person name="Li J."/>
            <person name="Fan D."/>
            <person name="Wang W."/>
            <person name="Fu W."/>
            <person name="Wang T."/>
            <person name="Wang B."/>
            <person name="Zhang J."/>
            <person name="Peng Z."/>
            <person name="Li Y."/>
            <person name="Li N."/>
            <person name="Wang J."/>
            <person name="Chen M."/>
            <person name="He Y."/>
            <person name="Tan F."/>
            <person name="Song X."/>
            <person name="Zheng Q."/>
            <person name="Huang R."/>
            <person name="Yang H."/>
            <person name="Du X."/>
            <person name="Chen L."/>
            <person name="Yang M."/>
            <person name="Gaffney P.M."/>
            <person name="Wang S."/>
            <person name="Luo L."/>
            <person name="She Z."/>
            <person name="Ming Y."/>
            <person name="Huang W."/>
            <person name="Zhang S."/>
            <person name="Huang B."/>
            <person name="Zhang Y."/>
            <person name="Qu T."/>
            <person name="Ni P."/>
            <person name="Miao G."/>
            <person name="Wang J."/>
            <person name="Wang Q."/>
            <person name="Steinberg C.E."/>
            <person name="Wang H."/>
            <person name="Li N."/>
            <person name="Qian L."/>
            <person name="Zhang G."/>
            <person name="Li Y."/>
            <person name="Yang H."/>
            <person name="Liu X."/>
            <person name="Wang J."/>
            <person name="Yin Y."/>
            <person name="Wang J."/>
        </authorList>
    </citation>
    <scope>NUCLEOTIDE SEQUENCE [LARGE SCALE GENOMIC DNA]</scope>
    <source>
        <strain evidence="1">05x7-T-G4-1.051#20</strain>
    </source>
</reference>
<proteinExistence type="predicted"/>
<sequence>MSSANVMQLAKRLDHSEIYFKKACLQIVMLNEKLYSASRRYRMAHASGRRSSRYSLRLRLAAIEGLRNGYFEYAMIKAQEMLQVRRDEDEEGDRYDMPAQ</sequence>
<protein>
    <submittedName>
        <fullName evidence="1">Uncharacterized protein</fullName>
    </submittedName>
</protein>
<name>K1R3Y0_MAGGI</name>
<dbReference type="AlphaFoldDB" id="K1R3Y0"/>